<protein>
    <submittedName>
        <fullName evidence="3">Zyxin-like isoform X1</fullName>
    </submittedName>
</protein>
<reference evidence="2" key="1">
    <citation type="journal article" date="2013" name="Genome Biol.">
        <title>Reference genomes and transcriptomes of Nicotiana sylvestris and Nicotiana tomentosiformis.</title>
        <authorList>
            <person name="Sierro N."/>
            <person name="Battey J.N."/>
            <person name="Ouadi S."/>
            <person name="Bovet L."/>
            <person name="Goepfert S."/>
            <person name="Bakaher N."/>
            <person name="Peitsch M.C."/>
            <person name="Ivanov N.V."/>
        </authorList>
    </citation>
    <scope>NUCLEOTIDE SEQUENCE [LARGE SCALE GENOMIC DNA]</scope>
</reference>
<name>A0A1U7XJC4_NICSY</name>
<keyword evidence="2" id="KW-1185">Reference proteome</keyword>
<dbReference type="STRING" id="4096.A0A1U7XJC4"/>
<feature type="region of interest" description="Disordered" evidence="1">
    <location>
        <begin position="1"/>
        <end position="56"/>
    </location>
</feature>
<feature type="compositionally biased region" description="Polar residues" evidence="1">
    <location>
        <begin position="7"/>
        <end position="23"/>
    </location>
</feature>
<evidence type="ECO:0000313" key="2">
    <source>
        <dbReference type="Proteomes" id="UP000189701"/>
    </source>
</evidence>
<organism evidence="2 3">
    <name type="scientific">Nicotiana sylvestris</name>
    <name type="common">Wood tobacco</name>
    <name type="synonym">South American tobacco</name>
    <dbReference type="NCBI Taxonomy" id="4096"/>
    <lineage>
        <taxon>Eukaryota</taxon>
        <taxon>Viridiplantae</taxon>
        <taxon>Streptophyta</taxon>
        <taxon>Embryophyta</taxon>
        <taxon>Tracheophyta</taxon>
        <taxon>Spermatophyta</taxon>
        <taxon>Magnoliopsida</taxon>
        <taxon>eudicotyledons</taxon>
        <taxon>Gunneridae</taxon>
        <taxon>Pentapetalae</taxon>
        <taxon>asterids</taxon>
        <taxon>lamiids</taxon>
        <taxon>Solanales</taxon>
        <taxon>Solanaceae</taxon>
        <taxon>Nicotianoideae</taxon>
        <taxon>Nicotianeae</taxon>
        <taxon>Nicotiana</taxon>
    </lineage>
</organism>
<evidence type="ECO:0000313" key="3">
    <source>
        <dbReference type="RefSeq" id="XP_009787039.1"/>
    </source>
</evidence>
<dbReference type="GO" id="GO:0036396">
    <property type="term" value="C:RNA N6-methyladenosine methyltransferase complex"/>
    <property type="evidence" value="ECO:0007669"/>
    <property type="project" value="TreeGrafter"/>
</dbReference>
<reference evidence="3" key="2">
    <citation type="submission" date="2025-08" db="UniProtKB">
        <authorList>
            <consortium name="RefSeq"/>
        </authorList>
    </citation>
    <scope>IDENTIFICATION</scope>
    <source>
        <tissue evidence="3">Leaf</tissue>
    </source>
</reference>
<gene>
    <name evidence="3" type="primary">LOC104235062</name>
</gene>
<feature type="region of interest" description="Disordered" evidence="1">
    <location>
        <begin position="100"/>
        <end position="119"/>
    </location>
</feature>
<feature type="compositionally biased region" description="Pro residues" evidence="1">
    <location>
        <begin position="236"/>
        <end position="245"/>
    </location>
</feature>
<dbReference type="RefSeq" id="XP_009787039.1">
    <property type="nucleotide sequence ID" value="XM_009788737.1"/>
</dbReference>
<accession>A0A1U7XJC4</accession>
<feature type="region of interest" description="Disordered" evidence="1">
    <location>
        <begin position="234"/>
        <end position="264"/>
    </location>
</feature>
<dbReference type="InterPro" id="IPR026736">
    <property type="entry name" value="Virilizer"/>
</dbReference>
<feature type="region of interest" description="Disordered" evidence="1">
    <location>
        <begin position="156"/>
        <end position="180"/>
    </location>
</feature>
<dbReference type="Proteomes" id="UP000189701">
    <property type="component" value="Unplaced"/>
</dbReference>
<dbReference type="GO" id="GO:0003723">
    <property type="term" value="F:RNA binding"/>
    <property type="evidence" value="ECO:0007669"/>
    <property type="project" value="TreeGrafter"/>
</dbReference>
<dbReference type="PANTHER" id="PTHR23185">
    <property type="entry name" value="PROTEIN VIRILIZER HOMOLOG"/>
    <property type="match status" value="1"/>
</dbReference>
<feature type="compositionally biased region" description="Pro residues" evidence="1">
    <location>
        <begin position="33"/>
        <end position="43"/>
    </location>
</feature>
<dbReference type="PANTHER" id="PTHR23185:SF0">
    <property type="entry name" value="PROTEIN VIRILIZER HOMOLOG"/>
    <property type="match status" value="1"/>
</dbReference>
<dbReference type="AlphaFoldDB" id="A0A1U7XJC4"/>
<dbReference type="eggNOG" id="KOG4822">
    <property type="taxonomic scope" value="Eukaryota"/>
</dbReference>
<sequence>MPPNFYSRATVQKSGVTPQTIGSQGYFDQKLQPPLPPTPPPVTMSPMLSQSADRISQSSPFVSSMIDVQPHLPPGFHVQAEYLSTGASASMISSPLRDSKFGRTSLSSPGGAVRPLPPLLPTPPPYAISLSNLSSLKNPTSQSQFYNQSVGTNELQQTSLAHSSDVRPGNLSASGPIVTSYPPPPLAPPLLSNRPGSAVSLYGSSSVPYHAEKLPSISQHLPAIHSIPSITQLQPLQPPQLPRPPQQHLRPLVPASPQSEQSGPLLQSPCTCKCKCSHHTGVDAGLNRGVHNTQRKIKTILGRYFRV</sequence>
<evidence type="ECO:0000256" key="1">
    <source>
        <dbReference type="SAM" id="MobiDB-lite"/>
    </source>
</evidence>
<proteinExistence type="predicted"/>